<sequence>MGTKGLHNISKKAILAERKWSRGHKTVHHVYNSLDELMKKRGGWQQAKISSTVPSADWAIEKRIKERGPAGIQTWLDDVSLFDYNGAQAHGYWREANLGCFYDPNSAVSLKRVKGLTASLITYSPHKHFARRCQLCCVFSRCSAGEALARGQSEHSELLAGITSGVRYRTINNEASSVRDSAKCVRSTFNGFESGALNECQRLHGNFLQQLYQRGTSSVGDHRFVHFCYRNRHCNLLRQEQFERRKKKLDERERERKKVSSQIELKRGRPVAPTRSLLSSAPCRTPRGGAGRRDTDVSAVHIYT</sequence>
<evidence type="ECO:0000313" key="3">
    <source>
        <dbReference type="Proteomes" id="UP000324091"/>
    </source>
</evidence>
<comment type="caution">
    <text evidence="2">The sequence shown here is derived from an EMBL/GenBank/DDBJ whole genome shotgun (WGS) entry which is preliminary data.</text>
</comment>
<dbReference type="EMBL" id="RHFK02000020">
    <property type="protein sequence ID" value="TWW57935.1"/>
    <property type="molecule type" value="Genomic_DNA"/>
</dbReference>
<name>A0A5C6MSX5_9TELE</name>
<dbReference type="Proteomes" id="UP000324091">
    <property type="component" value="Chromosome 7"/>
</dbReference>
<feature type="compositionally biased region" description="Basic and acidic residues" evidence="1">
    <location>
        <begin position="246"/>
        <end position="258"/>
    </location>
</feature>
<proteinExistence type="predicted"/>
<keyword evidence="3" id="KW-1185">Reference proteome</keyword>
<gene>
    <name evidence="2" type="ORF">D4764_07G0006540</name>
</gene>
<dbReference type="AlphaFoldDB" id="A0A5C6MSX5"/>
<accession>A0A5C6MSX5</accession>
<reference evidence="2 3" key="1">
    <citation type="submission" date="2019-04" db="EMBL/GenBank/DDBJ databases">
        <title>Chromosome genome assembly for Takifugu flavidus.</title>
        <authorList>
            <person name="Xiao S."/>
        </authorList>
    </citation>
    <scope>NUCLEOTIDE SEQUENCE [LARGE SCALE GENOMIC DNA]</scope>
    <source>
        <strain evidence="2">HTHZ2018</strain>
        <tissue evidence="2">Muscle</tissue>
    </source>
</reference>
<feature type="region of interest" description="Disordered" evidence="1">
    <location>
        <begin position="246"/>
        <end position="304"/>
    </location>
</feature>
<protein>
    <submittedName>
        <fullName evidence="2">Uncharacterized protein</fullName>
    </submittedName>
</protein>
<evidence type="ECO:0000313" key="2">
    <source>
        <dbReference type="EMBL" id="TWW57935.1"/>
    </source>
</evidence>
<evidence type="ECO:0000256" key="1">
    <source>
        <dbReference type="SAM" id="MobiDB-lite"/>
    </source>
</evidence>
<organism evidence="2 3">
    <name type="scientific">Takifugu flavidus</name>
    <name type="common">sansaifugu</name>
    <dbReference type="NCBI Taxonomy" id="433684"/>
    <lineage>
        <taxon>Eukaryota</taxon>
        <taxon>Metazoa</taxon>
        <taxon>Chordata</taxon>
        <taxon>Craniata</taxon>
        <taxon>Vertebrata</taxon>
        <taxon>Euteleostomi</taxon>
        <taxon>Actinopterygii</taxon>
        <taxon>Neopterygii</taxon>
        <taxon>Teleostei</taxon>
        <taxon>Neoteleostei</taxon>
        <taxon>Acanthomorphata</taxon>
        <taxon>Eupercaria</taxon>
        <taxon>Tetraodontiformes</taxon>
        <taxon>Tetradontoidea</taxon>
        <taxon>Tetraodontidae</taxon>
        <taxon>Takifugu</taxon>
    </lineage>
</organism>